<evidence type="ECO:0000256" key="3">
    <source>
        <dbReference type="ARBA" id="ARBA00022679"/>
    </source>
</evidence>
<keyword evidence="4" id="KW-0949">S-adenosyl-L-methionine</keyword>
<evidence type="ECO:0000256" key="1">
    <source>
        <dbReference type="ARBA" id="ARBA00007996"/>
    </source>
</evidence>
<accession>A0A915PIM4</accession>
<dbReference type="GO" id="GO:0032259">
    <property type="term" value="P:methylation"/>
    <property type="evidence" value="ECO:0007669"/>
    <property type="project" value="UniProtKB-KW"/>
</dbReference>
<evidence type="ECO:0000313" key="5">
    <source>
        <dbReference type="Proteomes" id="UP000887581"/>
    </source>
</evidence>
<keyword evidence="3" id="KW-0808">Transferase</keyword>
<reference evidence="6" key="1">
    <citation type="submission" date="2022-11" db="UniProtKB">
        <authorList>
            <consortium name="WormBaseParasite"/>
        </authorList>
    </citation>
    <scope>IDENTIFICATION</scope>
</reference>
<dbReference type="Pfam" id="PF01234">
    <property type="entry name" value="NNMT_PNMT_TEMT"/>
    <property type="match status" value="1"/>
</dbReference>
<dbReference type="InterPro" id="IPR029063">
    <property type="entry name" value="SAM-dependent_MTases_sf"/>
</dbReference>
<dbReference type="Proteomes" id="UP000887581">
    <property type="component" value="Unplaced"/>
</dbReference>
<evidence type="ECO:0000256" key="4">
    <source>
        <dbReference type="ARBA" id="ARBA00022691"/>
    </source>
</evidence>
<protein>
    <submittedName>
        <fullName evidence="6">Uncharacterized protein</fullName>
    </submittedName>
</protein>
<comment type="similarity">
    <text evidence="1">Belongs to the class I-like SAM-binding methyltransferase superfamily. NNMT/PNMT/TEMT family.</text>
</comment>
<dbReference type="GO" id="GO:0008168">
    <property type="term" value="F:methyltransferase activity"/>
    <property type="evidence" value="ECO:0007669"/>
    <property type="project" value="UniProtKB-KW"/>
</dbReference>
<dbReference type="AlphaFoldDB" id="A0A915PIM4"/>
<organism evidence="5 6">
    <name type="scientific">Setaria digitata</name>
    <dbReference type="NCBI Taxonomy" id="48799"/>
    <lineage>
        <taxon>Eukaryota</taxon>
        <taxon>Metazoa</taxon>
        <taxon>Ecdysozoa</taxon>
        <taxon>Nematoda</taxon>
        <taxon>Chromadorea</taxon>
        <taxon>Rhabditida</taxon>
        <taxon>Spirurina</taxon>
        <taxon>Spiruromorpha</taxon>
        <taxon>Filarioidea</taxon>
        <taxon>Setariidae</taxon>
        <taxon>Setaria</taxon>
    </lineage>
</organism>
<keyword evidence="2" id="KW-0489">Methyltransferase</keyword>
<evidence type="ECO:0000313" key="6">
    <source>
        <dbReference type="WBParaSite" id="sdigi.contig1092.g10176.t1"/>
    </source>
</evidence>
<keyword evidence="5" id="KW-1185">Reference proteome</keyword>
<dbReference type="Gene3D" id="3.40.50.150">
    <property type="entry name" value="Vaccinia Virus protein VP39"/>
    <property type="match status" value="1"/>
</dbReference>
<proteinExistence type="inferred from homology"/>
<dbReference type="WBParaSite" id="sdigi.contig1092.g10176.t1">
    <property type="protein sequence ID" value="sdigi.contig1092.g10176.t1"/>
    <property type="gene ID" value="sdigi.contig1092.g10176"/>
</dbReference>
<dbReference type="InterPro" id="IPR000940">
    <property type="entry name" value="NNMT_TEMT_trans"/>
</dbReference>
<name>A0A915PIM4_9BILA</name>
<dbReference type="PROSITE" id="PS51681">
    <property type="entry name" value="SAM_MT_NNMT_PNMT_TEMT"/>
    <property type="match status" value="1"/>
</dbReference>
<evidence type="ECO:0000256" key="2">
    <source>
        <dbReference type="ARBA" id="ARBA00022603"/>
    </source>
</evidence>
<sequence length="64" mass="7380">MGGVLEETWCSFGGRKFTCLYLTENLLFEALREADLLVDDEESLIYYCSQDEMHDSSDVNHVKL</sequence>